<dbReference type="InterPro" id="IPR001932">
    <property type="entry name" value="PPM-type_phosphatase-like_dom"/>
</dbReference>
<dbReference type="CDD" id="cd00130">
    <property type="entry name" value="PAS"/>
    <property type="match status" value="1"/>
</dbReference>
<dbReference type="Gene3D" id="3.30.565.10">
    <property type="entry name" value="Histidine kinase-like ATPase, C-terminal domain"/>
    <property type="match status" value="1"/>
</dbReference>
<dbReference type="SUPFAM" id="SSF55874">
    <property type="entry name" value="ATPase domain of HSP90 chaperone/DNA topoisomerase II/histidine kinase"/>
    <property type="match status" value="1"/>
</dbReference>
<sequence length="800" mass="87052">MADDQGVVTGWSPAAQRLLGHATADVLGRPATDLLHALGGPPFWKLPAGEHVWLGELAMLHLDGHFLRIEAVCYRVAEDDARDRWLLVAGGRGEPDHSGAVHDRAMLDWLFTRSSVALSVYDRELRFVRQNAAMERLCGVTEEERRGTRLPQILTGDDAVAWERRMREVVETGELAASEEIRGRMPADPEADHFYSAVASPLRDAQGRVLGLCTTVSDVTEQHHARERLAMLNEAGTRIGTTLDVMRTAQELADMAVPVLADWINVDLLETLLGGKEPGLFRGGVALRRVANQSVLHGAEALHQPGDVDCYPAHSPPVRCMTTGESLIHEVGDEATRSWLAADDIRADSFAEHGFRYVMCVPVRARGTTLGVTVFLRRSEQPYSKDDRLFAEELVARAAVCLDNARRYTRERTAALELQHNLLPQRLPTQIAVDAASRYLPAGGQYGLGGDWFDVIPLSGARTALVVGDVAGHGINAAATMGRLRTAVRTLADVDLPPDELLTHLDDLVSRLASEEYQADSEAEDLGATCVYAVYDPVSRRCSIARAGHPPPVLVTPDGEARFVDVPPGPPLGLGTLPFEATELELDEDTLIALFTDGFFERQGDMEGGMERLCRALAKPAPSLEELCDSILADVLPEHPSDDVALLVAATRALGDEQVAVRDLPSDPAAVSDARAWAGDRLAEWGLEDAFVTELVVSELVTNAIRYGHGPMQLRLIRDRTLICEVSDASSTAPHLRRARLSDEGGRGLLLVAQLTERWGTRHTRDGKTIWCEQVIPGQEGAPDPLDVAGLLADDLEDVG</sequence>
<dbReference type="Gene3D" id="3.60.40.10">
    <property type="entry name" value="PPM-type phosphatase domain"/>
    <property type="match status" value="1"/>
</dbReference>
<dbReference type="InterPro" id="IPR003018">
    <property type="entry name" value="GAF"/>
</dbReference>
<dbReference type="Pfam" id="PF13581">
    <property type="entry name" value="HATPase_c_2"/>
    <property type="match status" value="1"/>
</dbReference>
<keyword evidence="5" id="KW-1185">Reference proteome</keyword>
<protein>
    <submittedName>
        <fullName evidence="4">SpoIIE family protein phosphatase</fullName>
    </submittedName>
</protein>
<gene>
    <name evidence="4" type="ORF">M1E25_19440</name>
</gene>
<dbReference type="InterPro" id="IPR000700">
    <property type="entry name" value="PAS-assoc_C"/>
</dbReference>
<keyword evidence="1" id="KW-0378">Hydrolase</keyword>
<dbReference type="InterPro" id="IPR035965">
    <property type="entry name" value="PAS-like_dom_sf"/>
</dbReference>
<dbReference type="Gene3D" id="3.30.450.40">
    <property type="match status" value="1"/>
</dbReference>
<evidence type="ECO:0000259" key="2">
    <source>
        <dbReference type="PROSITE" id="PS50112"/>
    </source>
</evidence>
<evidence type="ECO:0000313" key="5">
    <source>
        <dbReference type="Proteomes" id="UP001167160"/>
    </source>
</evidence>
<dbReference type="EMBL" id="JAMQGM010000041">
    <property type="protein sequence ID" value="MCM2579493.1"/>
    <property type="molecule type" value="Genomic_DNA"/>
</dbReference>
<dbReference type="Pfam" id="PF07228">
    <property type="entry name" value="SpoIIE"/>
    <property type="match status" value="1"/>
</dbReference>
<name>A0ABT0XAE6_9ACTN</name>
<dbReference type="InterPro" id="IPR000014">
    <property type="entry name" value="PAS"/>
</dbReference>
<dbReference type="NCBIfam" id="TIGR00229">
    <property type="entry name" value="sensory_box"/>
    <property type="match status" value="1"/>
</dbReference>
<dbReference type="Pfam" id="PF08448">
    <property type="entry name" value="PAS_4"/>
    <property type="match status" value="1"/>
</dbReference>
<evidence type="ECO:0000256" key="1">
    <source>
        <dbReference type="ARBA" id="ARBA00022801"/>
    </source>
</evidence>
<dbReference type="PROSITE" id="PS50113">
    <property type="entry name" value="PAC"/>
    <property type="match status" value="1"/>
</dbReference>
<comment type="caution">
    <text evidence="4">The sequence shown here is derived from an EMBL/GenBank/DDBJ whole genome shotgun (WGS) entry which is preliminary data.</text>
</comment>
<dbReference type="SUPFAM" id="SSF81606">
    <property type="entry name" value="PP2C-like"/>
    <property type="match status" value="1"/>
</dbReference>
<dbReference type="Gene3D" id="3.30.450.20">
    <property type="entry name" value="PAS domain"/>
    <property type="match status" value="2"/>
</dbReference>
<evidence type="ECO:0000313" key="4">
    <source>
        <dbReference type="EMBL" id="MCM2579493.1"/>
    </source>
</evidence>
<evidence type="ECO:0000259" key="3">
    <source>
        <dbReference type="PROSITE" id="PS50113"/>
    </source>
</evidence>
<dbReference type="Pfam" id="PF01590">
    <property type="entry name" value="GAF"/>
    <property type="match status" value="1"/>
</dbReference>
<dbReference type="InterPro" id="IPR013656">
    <property type="entry name" value="PAS_4"/>
</dbReference>
<dbReference type="SMART" id="SM00331">
    <property type="entry name" value="PP2C_SIG"/>
    <property type="match status" value="1"/>
</dbReference>
<dbReference type="Pfam" id="PF13426">
    <property type="entry name" value="PAS_9"/>
    <property type="match status" value="1"/>
</dbReference>
<proteinExistence type="predicted"/>
<organism evidence="4 5">
    <name type="scientific">Streptomyces meridianus</name>
    <dbReference type="NCBI Taxonomy" id="2938945"/>
    <lineage>
        <taxon>Bacteria</taxon>
        <taxon>Bacillati</taxon>
        <taxon>Actinomycetota</taxon>
        <taxon>Actinomycetes</taxon>
        <taxon>Kitasatosporales</taxon>
        <taxon>Streptomycetaceae</taxon>
        <taxon>Streptomyces</taxon>
    </lineage>
</organism>
<dbReference type="PANTHER" id="PTHR43156">
    <property type="entry name" value="STAGE II SPORULATION PROTEIN E-RELATED"/>
    <property type="match status" value="1"/>
</dbReference>
<feature type="domain" description="PAC" evidence="3">
    <location>
        <begin position="179"/>
        <end position="231"/>
    </location>
</feature>
<dbReference type="SUPFAM" id="SSF55781">
    <property type="entry name" value="GAF domain-like"/>
    <property type="match status" value="1"/>
</dbReference>
<dbReference type="InterPro" id="IPR029016">
    <property type="entry name" value="GAF-like_dom_sf"/>
</dbReference>
<dbReference type="SUPFAM" id="SSF55785">
    <property type="entry name" value="PYP-like sensor domain (PAS domain)"/>
    <property type="match status" value="2"/>
</dbReference>
<dbReference type="Proteomes" id="UP001167160">
    <property type="component" value="Unassembled WGS sequence"/>
</dbReference>
<dbReference type="PANTHER" id="PTHR43156:SF2">
    <property type="entry name" value="STAGE II SPORULATION PROTEIN E"/>
    <property type="match status" value="1"/>
</dbReference>
<accession>A0ABT0XAE6</accession>
<dbReference type="InterPro" id="IPR036457">
    <property type="entry name" value="PPM-type-like_dom_sf"/>
</dbReference>
<dbReference type="InterPro" id="IPR003594">
    <property type="entry name" value="HATPase_dom"/>
</dbReference>
<dbReference type="InterPro" id="IPR036890">
    <property type="entry name" value="HATPase_C_sf"/>
</dbReference>
<feature type="domain" description="PAS" evidence="2">
    <location>
        <begin position="1"/>
        <end position="36"/>
    </location>
</feature>
<dbReference type="PROSITE" id="PS50112">
    <property type="entry name" value="PAS"/>
    <property type="match status" value="1"/>
</dbReference>
<dbReference type="CDD" id="cd16936">
    <property type="entry name" value="HATPase_RsbW-like"/>
    <property type="match status" value="1"/>
</dbReference>
<dbReference type="InterPro" id="IPR052016">
    <property type="entry name" value="Bact_Sigma-Reg"/>
</dbReference>
<reference evidence="4" key="1">
    <citation type="journal article" date="2023" name="Int. J. Syst. Evol. Microbiol.">
        <title>Streptomyces meridianus sp. nov. isolated from brackish water of the Tagus estuary in Alcochete, Portugal.</title>
        <authorList>
            <person name="Santos J.D.N."/>
            <person name="Klimek D."/>
            <person name="Calusinska M."/>
            <person name="Lobo Da Cunha A."/>
            <person name="Catita J."/>
            <person name="Goncalves H."/>
            <person name="Gonzalez I."/>
            <person name="Reyes F."/>
            <person name="Lage O.M."/>
        </authorList>
    </citation>
    <scope>NUCLEOTIDE SEQUENCE</scope>
    <source>
        <strain evidence="4">MTZ3.1</strain>
    </source>
</reference>